<dbReference type="SUPFAM" id="SSF52343">
    <property type="entry name" value="Ferredoxin reductase-like, C-terminal NADP-linked domain"/>
    <property type="match status" value="1"/>
</dbReference>
<dbReference type="Gene3D" id="3.40.50.80">
    <property type="entry name" value="Nucleotide-binding domain of ferredoxin-NADP reductase (FNR) module"/>
    <property type="match status" value="1"/>
</dbReference>
<dbReference type="InterPro" id="IPR012675">
    <property type="entry name" value="Beta-grasp_dom_sf"/>
</dbReference>
<dbReference type="InterPro" id="IPR017927">
    <property type="entry name" value="FAD-bd_FR_type"/>
</dbReference>
<reference evidence="5" key="1">
    <citation type="submission" date="2017-10" db="EMBL/GenBank/DDBJ databases">
        <title>Completed PacBio SMRT sequence of Methylosinus trichosporium OB3b reveals presence of a third large plasmid.</title>
        <authorList>
            <person name="Charles T.C."/>
            <person name="Lynch M.D.J."/>
            <person name="Heil J.R."/>
            <person name="Cheng J."/>
        </authorList>
    </citation>
    <scope>NUCLEOTIDE SEQUENCE [LARGE SCALE GENOMIC DNA]</scope>
    <source>
        <strain evidence="5">OB3b</strain>
    </source>
</reference>
<evidence type="ECO:0000313" key="4">
    <source>
        <dbReference type="EMBL" id="ATQ69033.1"/>
    </source>
</evidence>
<dbReference type="InterPro" id="IPR017938">
    <property type="entry name" value="Riboflavin_synthase-like_b-brl"/>
</dbReference>
<dbReference type="PANTHER" id="PTHR47354:SF5">
    <property type="entry name" value="PROTEIN RFBI"/>
    <property type="match status" value="1"/>
</dbReference>
<feature type="domain" description="FAD-binding FR-type" evidence="3">
    <location>
        <begin position="103"/>
        <end position="208"/>
    </location>
</feature>
<evidence type="ECO:0000259" key="3">
    <source>
        <dbReference type="PROSITE" id="PS51384"/>
    </source>
</evidence>
<gene>
    <name evidence="4" type="ORF">CQW49_14990</name>
</gene>
<dbReference type="STRING" id="595536.GCA_000178815_02181"/>
<dbReference type="EMBL" id="CP023737">
    <property type="protein sequence ID" value="ATQ69033.1"/>
    <property type="molecule type" value="Genomic_DNA"/>
</dbReference>
<name>A0A2D2D207_METT3</name>
<dbReference type="PRINTS" id="PR00371">
    <property type="entry name" value="FPNCR"/>
</dbReference>
<dbReference type="PROSITE" id="PS51384">
    <property type="entry name" value="FAD_FR"/>
    <property type="match status" value="1"/>
</dbReference>
<keyword evidence="5" id="KW-1185">Reference proteome</keyword>
<dbReference type="Gene3D" id="2.40.30.10">
    <property type="entry name" value="Translation factors"/>
    <property type="match status" value="1"/>
</dbReference>
<dbReference type="InterPro" id="IPR008333">
    <property type="entry name" value="Cbr1-like_FAD-bd_dom"/>
</dbReference>
<dbReference type="InterPro" id="IPR036010">
    <property type="entry name" value="2Fe-2S_ferredoxin-like_sf"/>
</dbReference>
<dbReference type="KEGG" id="mtw:CQW49_14990"/>
<sequence length="342" mass="36176">MFKVNLVTRDGASLTFDADSSDTLLDAAAKANIFLPAACREGGCGTCRVTRKAGVVALGPYSRSALSDADRAAGDILLCRAEAHSDLELTAPFDKAAIGFSRVPERSARITDIAPAGTGTVRLVLRYEDDPTHGRAAEFIPGQFMELTLPGTSITRAYSLANTPNWEGTLEFSIRLHPQGAFSAYLRGRAEIGDALCVRGPQGSFVVDEASQAPRWFVAGGTGVAPILSMLRQMAELGDARDARLFFGVNTQDELFATDVVEELSTSLPDFGATLCVWRPGPDWSGFAGTPAEALAAALADSSTRPDIYVCGPSALIEATETVALAGGVPHDRIFSERFSPA</sequence>
<accession>A0A2D2D207</accession>
<protein>
    <submittedName>
        <fullName evidence="4">Oxidoreductase</fullName>
    </submittedName>
</protein>
<dbReference type="RefSeq" id="WP_003611841.1">
    <property type="nucleotide sequence ID" value="NZ_ADVE02000001.1"/>
</dbReference>
<dbReference type="Gene3D" id="3.10.20.30">
    <property type="match status" value="1"/>
</dbReference>
<dbReference type="Pfam" id="PF00175">
    <property type="entry name" value="NAD_binding_1"/>
    <property type="match status" value="1"/>
</dbReference>
<dbReference type="Pfam" id="PF00970">
    <property type="entry name" value="FAD_binding_6"/>
    <property type="match status" value="1"/>
</dbReference>
<proteinExistence type="predicted"/>
<comment type="cofactor">
    <cofactor evidence="1">
        <name>[2Fe-2S] cluster</name>
        <dbReference type="ChEBI" id="CHEBI:190135"/>
    </cofactor>
</comment>
<dbReference type="InterPro" id="IPR050415">
    <property type="entry name" value="MRET"/>
</dbReference>
<dbReference type="PROSITE" id="PS51085">
    <property type="entry name" value="2FE2S_FER_2"/>
    <property type="match status" value="1"/>
</dbReference>
<dbReference type="PRINTS" id="PR00410">
    <property type="entry name" value="PHEHYDRXLASE"/>
</dbReference>
<dbReference type="InterPro" id="IPR006058">
    <property type="entry name" value="2Fe2S_fd_BS"/>
</dbReference>
<dbReference type="PANTHER" id="PTHR47354">
    <property type="entry name" value="NADH OXIDOREDUCTASE HCR"/>
    <property type="match status" value="1"/>
</dbReference>
<organism evidence="4 5">
    <name type="scientific">Methylosinus trichosporium (strain ATCC 35070 / NCIMB 11131 / UNIQEM 75 / OB3b)</name>
    <dbReference type="NCBI Taxonomy" id="595536"/>
    <lineage>
        <taxon>Bacteria</taxon>
        <taxon>Pseudomonadati</taxon>
        <taxon>Pseudomonadota</taxon>
        <taxon>Alphaproteobacteria</taxon>
        <taxon>Hyphomicrobiales</taxon>
        <taxon>Methylocystaceae</taxon>
        <taxon>Methylosinus</taxon>
    </lineage>
</organism>
<feature type="domain" description="2Fe-2S ferredoxin-type" evidence="2">
    <location>
        <begin position="2"/>
        <end position="95"/>
    </location>
</feature>
<dbReference type="InterPro" id="IPR001433">
    <property type="entry name" value="OxRdtase_FAD/NAD-bd"/>
</dbReference>
<dbReference type="InterPro" id="IPR039261">
    <property type="entry name" value="FNR_nucleotide-bd"/>
</dbReference>
<dbReference type="CDD" id="cd00207">
    <property type="entry name" value="fer2"/>
    <property type="match status" value="1"/>
</dbReference>
<dbReference type="InterPro" id="IPR001709">
    <property type="entry name" value="Flavoprot_Pyr_Nucl_cyt_Rdtase"/>
</dbReference>
<dbReference type="Proteomes" id="UP000230709">
    <property type="component" value="Chromosome"/>
</dbReference>
<dbReference type="GO" id="GO:0016491">
    <property type="term" value="F:oxidoreductase activity"/>
    <property type="evidence" value="ECO:0007669"/>
    <property type="project" value="InterPro"/>
</dbReference>
<dbReference type="PROSITE" id="PS00197">
    <property type="entry name" value="2FE2S_FER_1"/>
    <property type="match status" value="1"/>
</dbReference>
<evidence type="ECO:0000313" key="5">
    <source>
        <dbReference type="Proteomes" id="UP000230709"/>
    </source>
</evidence>
<evidence type="ECO:0000259" key="2">
    <source>
        <dbReference type="PROSITE" id="PS51085"/>
    </source>
</evidence>
<dbReference type="SUPFAM" id="SSF54292">
    <property type="entry name" value="2Fe-2S ferredoxin-like"/>
    <property type="match status" value="1"/>
</dbReference>
<dbReference type="SUPFAM" id="SSF63380">
    <property type="entry name" value="Riboflavin synthase domain-like"/>
    <property type="match status" value="1"/>
</dbReference>
<dbReference type="GO" id="GO:0051537">
    <property type="term" value="F:2 iron, 2 sulfur cluster binding"/>
    <property type="evidence" value="ECO:0007669"/>
    <property type="project" value="InterPro"/>
</dbReference>
<dbReference type="AlphaFoldDB" id="A0A2D2D207"/>
<dbReference type="Pfam" id="PF00111">
    <property type="entry name" value="Fer2"/>
    <property type="match status" value="1"/>
</dbReference>
<evidence type="ECO:0000256" key="1">
    <source>
        <dbReference type="ARBA" id="ARBA00034078"/>
    </source>
</evidence>
<dbReference type="InterPro" id="IPR001041">
    <property type="entry name" value="2Fe-2S_ferredoxin-type"/>
</dbReference>